<evidence type="ECO:0000313" key="3">
    <source>
        <dbReference type="Proteomes" id="UP000008063"/>
    </source>
</evidence>
<dbReference type="EMBL" id="GL945487">
    <property type="protein sequence ID" value="EGN94875.1"/>
    <property type="molecule type" value="Genomic_DNA"/>
</dbReference>
<dbReference type="InParanoid" id="F8Q9X0"/>
<keyword evidence="3" id="KW-1185">Reference proteome</keyword>
<evidence type="ECO:0000313" key="2">
    <source>
        <dbReference type="EMBL" id="EGN94875.1"/>
    </source>
</evidence>
<evidence type="ECO:0000256" key="1">
    <source>
        <dbReference type="SAM" id="SignalP"/>
    </source>
</evidence>
<keyword evidence="1" id="KW-0732">Signal</keyword>
<gene>
    <name evidence="2" type="ORF">SERLA73DRAFT_187958</name>
</gene>
<feature type="chain" id="PRO_5003382571" evidence="1">
    <location>
        <begin position="22"/>
        <end position="60"/>
    </location>
</feature>
<dbReference type="HOGENOM" id="CLU_2943215_0_0_1"/>
<dbReference type="Proteomes" id="UP000008063">
    <property type="component" value="Unassembled WGS sequence"/>
</dbReference>
<organism evidence="3">
    <name type="scientific">Serpula lacrymans var. lacrymans (strain S7.3)</name>
    <name type="common">Dry rot fungus</name>
    <dbReference type="NCBI Taxonomy" id="936435"/>
    <lineage>
        <taxon>Eukaryota</taxon>
        <taxon>Fungi</taxon>
        <taxon>Dikarya</taxon>
        <taxon>Basidiomycota</taxon>
        <taxon>Agaricomycotina</taxon>
        <taxon>Agaricomycetes</taxon>
        <taxon>Agaricomycetidae</taxon>
        <taxon>Boletales</taxon>
        <taxon>Coniophorineae</taxon>
        <taxon>Serpulaceae</taxon>
        <taxon>Serpula</taxon>
    </lineage>
</organism>
<reference evidence="3" key="1">
    <citation type="journal article" date="2011" name="Science">
        <title>The plant cell wall-decomposing machinery underlies the functional diversity of forest fungi.</title>
        <authorList>
            <person name="Eastwood D.C."/>
            <person name="Floudas D."/>
            <person name="Binder M."/>
            <person name="Majcherczyk A."/>
            <person name="Schneider P."/>
            <person name="Aerts A."/>
            <person name="Asiegbu F.O."/>
            <person name="Baker S.E."/>
            <person name="Barry K."/>
            <person name="Bendiksby M."/>
            <person name="Blumentritt M."/>
            <person name="Coutinho P.M."/>
            <person name="Cullen D."/>
            <person name="de Vries R.P."/>
            <person name="Gathman A."/>
            <person name="Goodell B."/>
            <person name="Henrissat B."/>
            <person name="Ihrmark K."/>
            <person name="Kauserud H."/>
            <person name="Kohler A."/>
            <person name="LaButti K."/>
            <person name="Lapidus A."/>
            <person name="Lavin J.L."/>
            <person name="Lee Y.-H."/>
            <person name="Lindquist E."/>
            <person name="Lilly W."/>
            <person name="Lucas S."/>
            <person name="Morin E."/>
            <person name="Murat C."/>
            <person name="Oguiza J.A."/>
            <person name="Park J."/>
            <person name="Pisabarro A.G."/>
            <person name="Riley R."/>
            <person name="Rosling A."/>
            <person name="Salamov A."/>
            <person name="Schmidt O."/>
            <person name="Schmutz J."/>
            <person name="Skrede I."/>
            <person name="Stenlid J."/>
            <person name="Wiebenga A."/>
            <person name="Xie X."/>
            <person name="Kuees U."/>
            <person name="Hibbett D.S."/>
            <person name="Hoffmeister D."/>
            <person name="Hoegberg N."/>
            <person name="Martin F."/>
            <person name="Grigoriev I.V."/>
            <person name="Watkinson S.C."/>
        </authorList>
    </citation>
    <scope>NUCLEOTIDE SEQUENCE [LARGE SCALE GENOMIC DNA]</scope>
    <source>
        <strain evidence="3">strain S7.3</strain>
    </source>
</reference>
<dbReference type="AlphaFoldDB" id="F8Q9X0"/>
<name>F8Q9X0_SERL3</name>
<feature type="signal peptide" evidence="1">
    <location>
        <begin position="1"/>
        <end position="21"/>
    </location>
</feature>
<sequence>MGFIRVSTFLCVASLVVMTFAASVKSPGLEFDGGNNLEEGSIIKGRDDDSFYFLSPAGSD</sequence>
<protein>
    <submittedName>
        <fullName evidence="2">Uncharacterized protein</fullName>
    </submittedName>
</protein>
<proteinExistence type="predicted"/>
<accession>F8Q9X0</accession>